<dbReference type="GO" id="GO:0016740">
    <property type="term" value="F:transferase activity"/>
    <property type="evidence" value="ECO:0007669"/>
    <property type="project" value="UniProtKB-KW"/>
</dbReference>
<gene>
    <name evidence="1" type="ORF">KIH39_03725</name>
</gene>
<reference evidence="1" key="1">
    <citation type="submission" date="2021-05" db="EMBL/GenBank/DDBJ databases">
        <title>Complete genome sequence of the cellulolytic planctomycete Telmatocola sphagniphila SP2T and characterization of the first cellulase from planctomycetes.</title>
        <authorList>
            <person name="Rakitin A.L."/>
            <person name="Beletsky A.V."/>
            <person name="Naumoff D.G."/>
            <person name="Kulichevskaya I.S."/>
            <person name="Mardanov A.V."/>
            <person name="Ravin N.V."/>
            <person name="Dedysh S.N."/>
        </authorList>
    </citation>
    <scope>NUCLEOTIDE SEQUENCE</scope>
    <source>
        <strain evidence="1">SP2T</strain>
    </source>
</reference>
<evidence type="ECO:0000313" key="1">
    <source>
        <dbReference type="EMBL" id="QVL33037.1"/>
    </source>
</evidence>
<dbReference type="AlphaFoldDB" id="A0A8E6EVT7"/>
<organism evidence="1 2">
    <name type="scientific">Telmatocola sphagniphila</name>
    <dbReference type="NCBI Taxonomy" id="1123043"/>
    <lineage>
        <taxon>Bacteria</taxon>
        <taxon>Pseudomonadati</taxon>
        <taxon>Planctomycetota</taxon>
        <taxon>Planctomycetia</taxon>
        <taxon>Gemmatales</taxon>
        <taxon>Gemmataceae</taxon>
    </lineage>
</organism>
<name>A0A8E6EVT7_9BACT</name>
<dbReference type="Proteomes" id="UP000676194">
    <property type="component" value="Chromosome"/>
</dbReference>
<proteinExistence type="predicted"/>
<dbReference type="RefSeq" id="WP_213497927.1">
    <property type="nucleotide sequence ID" value="NZ_CP074694.1"/>
</dbReference>
<accession>A0A8E6EVT7</accession>
<keyword evidence="2" id="KW-1185">Reference proteome</keyword>
<keyword evidence="1" id="KW-0808">Transferase</keyword>
<protein>
    <submittedName>
        <fullName evidence="1">Nucleotidyl transferase AbiEii/AbiGii toxin family protein</fullName>
    </submittedName>
</protein>
<evidence type="ECO:0000313" key="2">
    <source>
        <dbReference type="Proteomes" id="UP000676194"/>
    </source>
</evidence>
<sequence>MDDVARLSIADRSDLFRESARSRGLTAAIIEKDFWVCWTLKRIFSLPELPSGLLFKGGTSLSKVFGIIDRFSEDVDLSFDRSGLGFAGDNDPQRASSGKKRKQGLKALEETCQRVIRNQLLPRLHESFRNALGESWDSSWNLQLAADDQDGQTLLFHYPTTSQDGQTDALAYIRSSVRLEIGARSENWPARDATIVPYVSQDFPSILKEPGCRVDVLAAERTFWEKITLLHMWHHAPARKKFRDRQSRHYFDVVRLHEHEIGKAAIKDIELFLKVAKHKEIFFPAAWARYAEARPGSLCLVPPKTRLPELERDYRLMSEMIFGEKPTFDELLAKLRGIEAQINEKAGG</sequence>
<dbReference type="Pfam" id="PF08843">
    <property type="entry name" value="AbiEii"/>
    <property type="match status" value="1"/>
</dbReference>
<dbReference type="Gene3D" id="3.10.450.620">
    <property type="entry name" value="JHP933, nucleotidyltransferase-like core domain"/>
    <property type="match status" value="1"/>
</dbReference>
<dbReference type="KEGG" id="tsph:KIH39_03725"/>
<dbReference type="InterPro" id="IPR014942">
    <property type="entry name" value="AbiEii"/>
</dbReference>
<dbReference type="EMBL" id="CP074694">
    <property type="protein sequence ID" value="QVL33037.1"/>
    <property type="molecule type" value="Genomic_DNA"/>
</dbReference>